<feature type="domain" description="Outer membrane protein beta-barrel" evidence="3">
    <location>
        <begin position="22"/>
        <end position="171"/>
    </location>
</feature>
<dbReference type="SUPFAM" id="SSF56925">
    <property type="entry name" value="OMPA-like"/>
    <property type="match status" value="1"/>
</dbReference>
<evidence type="ECO:0000256" key="1">
    <source>
        <dbReference type="ARBA" id="ARBA00022729"/>
    </source>
</evidence>
<dbReference type="EMBL" id="CP133548">
    <property type="protein sequence ID" value="WMS87076.1"/>
    <property type="molecule type" value="Genomic_DNA"/>
</dbReference>
<keyword evidence="1 2" id="KW-0732">Signal</keyword>
<organism evidence="4 5">
    <name type="scientific">Pleionea litopenaei</name>
    <dbReference type="NCBI Taxonomy" id="3070815"/>
    <lineage>
        <taxon>Bacteria</taxon>
        <taxon>Pseudomonadati</taxon>
        <taxon>Pseudomonadota</taxon>
        <taxon>Gammaproteobacteria</taxon>
        <taxon>Oceanospirillales</taxon>
        <taxon>Pleioneaceae</taxon>
        <taxon>Pleionea</taxon>
    </lineage>
</organism>
<keyword evidence="5" id="KW-1185">Reference proteome</keyword>
<dbReference type="InterPro" id="IPR027385">
    <property type="entry name" value="Beta-barrel_OMP"/>
</dbReference>
<accession>A0AA51RT09</accession>
<evidence type="ECO:0000259" key="3">
    <source>
        <dbReference type="Pfam" id="PF13505"/>
    </source>
</evidence>
<feature type="chain" id="PRO_5041214168" evidence="2">
    <location>
        <begin position="20"/>
        <end position="171"/>
    </location>
</feature>
<dbReference type="Gene3D" id="2.40.160.20">
    <property type="match status" value="1"/>
</dbReference>
<gene>
    <name evidence="4" type="ORF">Q9312_17860</name>
</gene>
<dbReference type="KEGG" id="plei:Q9312_17860"/>
<evidence type="ECO:0000313" key="4">
    <source>
        <dbReference type="EMBL" id="WMS87076.1"/>
    </source>
</evidence>
<dbReference type="NCBIfam" id="TIGR01414">
    <property type="entry name" value="autotrans_barl"/>
    <property type="match status" value="1"/>
</dbReference>
<evidence type="ECO:0000313" key="5">
    <source>
        <dbReference type="Proteomes" id="UP001239782"/>
    </source>
</evidence>
<dbReference type="GO" id="GO:0019867">
    <property type="term" value="C:outer membrane"/>
    <property type="evidence" value="ECO:0007669"/>
    <property type="project" value="InterPro"/>
</dbReference>
<feature type="signal peptide" evidence="2">
    <location>
        <begin position="1"/>
        <end position="19"/>
    </location>
</feature>
<name>A0AA51RT09_9GAMM</name>
<dbReference type="RefSeq" id="WP_309202215.1">
    <property type="nucleotide sequence ID" value="NZ_CP133548.1"/>
</dbReference>
<dbReference type="Pfam" id="PF13505">
    <property type="entry name" value="OMP_b-brl"/>
    <property type="match status" value="1"/>
</dbReference>
<dbReference type="InterPro" id="IPR006315">
    <property type="entry name" value="OM_autotransptr_brl_dom"/>
</dbReference>
<proteinExistence type="predicted"/>
<dbReference type="Proteomes" id="UP001239782">
    <property type="component" value="Chromosome"/>
</dbReference>
<dbReference type="AlphaFoldDB" id="A0AA51RT09"/>
<protein>
    <submittedName>
        <fullName evidence="4">Outer membrane beta-barrel protein</fullName>
    </submittedName>
</protein>
<dbReference type="InterPro" id="IPR011250">
    <property type="entry name" value="OMP/PagP_B-barrel"/>
</dbReference>
<evidence type="ECO:0000256" key="2">
    <source>
        <dbReference type="SAM" id="SignalP"/>
    </source>
</evidence>
<reference evidence="4 5" key="1">
    <citation type="submission" date="2023-08" db="EMBL/GenBank/DDBJ databases">
        <title>Pleionea litopenaei sp. nov., isolated from stomach of juvenile Litopenaeus vannamei.</title>
        <authorList>
            <person name="Rho A.M."/>
            <person name="Hwang C.Y."/>
        </authorList>
    </citation>
    <scope>NUCLEOTIDE SEQUENCE [LARGE SCALE GENOMIC DNA]</scope>
    <source>
        <strain evidence="4 5">HL-JVS1</strain>
    </source>
</reference>
<sequence length="171" mass="18892">MKVKVCASLLAFSCLPLFADSNLAVEINKTSFEDNLIEAQSNAISVTYQHSLNENFSLNGRFGISLYDDEIDGLSPRSRFSVDSLASAYVRFDAFPEQAFNVFATLGYNYVNLNVNSSAGDFGETESDLGYGIGVSYKITEDYSVYLSGETLIDDTDVEMQSYNLGFAFKF</sequence>